<dbReference type="Proteomes" id="UP000245678">
    <property type="component" value="Unassembled WGS sequence"/>
</dbReference>
<sequence length="430" mass="47291">MVAVIHESTSMARVISYNEHKVKAGAADLLVASGWLKEPGDLGFTELLRRFEKLTDLNQRTTKNALHVSLNFDPSEKLSPEKMEQIAAEYLEGLGFGGQPYLVYRHRDAAHPHIHLVSTNIRADGTAISMHKLAKLRSEPARLALEKKYGLVPAGGQQKKAVLLPEPVDAARVIYGRAETKQAIGKVLNFVLRSYKFASLAELNSVLGLYYVVADPGSSDSRIRQHDGLVFRVLDSDGEKLGPPIKASLFAGKRQLKDLQVLFARNKFKPDEAARRVRGIIGRACLADQLKLAVLVAALKKDGVDVVLRRNDGGMIYGLTYVDHVTKVVFNGSELGKVYSAKAVLERCGEWRADEGKKQNGTAQRRGMVAGHGGDLARDRQGGYGAGEGKKENGTGLVEVLLDTGYQPETMDAELKRRKRKKKRRLSPGY</sequence>
<dbReference type="EMBL" id="QGHA01000017">
    <property type="protein sequence ID" value="PWK68273.1"/>
    <property type="molecule type" value="Genomic_DNA"/>
</dbReference>
<feature type="region of interest" description="Disordered" evidence="1">
    <location>
        <begin position="356"/>
        <end position="392"/>
    </location>
</feature>
<feature type="compositionally biased region" description="Basic residues" evidence="1">
    <location>
        <begin position="416"/>
        <end position="430"/>
    </location>
</feature>
<gene>
    <name evidence="3" type="ORF">LX99_04797</name>
</gene>
<evidence type="ECO:0000313" key="4">
    <source>
        <dbReference type="Proteomes" id="UP000245678"/>
    </source>
</evidence>
<protein>
    <submittedName>
        <fullName evidence="3">Relaxase/mobilization nuclease-like protein</fullName>
    </submittedName>
</protein>
<feature type="domain" description="MobA/VirD2-like nuclease" evidence="2">
    <location>
        <begin position="44"/>
        <end position="151"/>
    </location>
</feature>
<proteinExistence type="predicted"/>
<dbReference type="InterPro" id="IPR005094">
    <property type="entry name" value="Endonuclease_MobA/VirD2"/>
</dbReference>
<comment type="caution">
    <text evidence="3">The sequence shown here is derived from an EMBL/GenBank/DDBJ whole genome shotgun (WGS) entry which is preliminary data.</text>
</comment>
<reference evidence="3 4" key="1">
    <citation type="submission" date="2018-05" db="EMBL/GenBank/DDBJ databases">
        <title>Genomic Encyclopedia of Archaeal and Bacterial Type Strains, Phase II (KMG-II): from individual species to whole genera.</title>
        <authorList>
            <person name="Goeker M."/>
        </authorList>
    </citation>
    <scope>NUCLEOTIDE SEQUENCE [LARGE SCALE GENOMIC DNA]</scope>
    <source>
        <strain evidence="3 4">DSM 19975</strain>
    </source>
</reference>
<keyword evidence="4" id="KW-1185">Reference proteome</keyword>
<evidence type="ECO:0000256" key="1">
    <source>
        <dbReference type="SAM" id="MobiDB-lite"/>
    </source>
</evidence>
<evidence type="ECO:0000313" key="3">
    <source>
        <dbReference type="EMBL" id="PWK68273.1"/>
    </source>
</evidence>
<evidence type="ECO:0000259" key="2">
    <source>
        <dbReference type="Pfam" id="PF03432"/>
    </source>
</evidence>
<name>A0A316GWD4_9SPHI</name>
<dbReference type="Pfam" id="PF03432">
    <property type="entry name" value="Relaxase"/>
    <property type="match status" value="1"/>
</dbReference>
<feature type="region of interest" description="Disordered" evidence="1">
    <location>
        <begin position="409"/>
        <end position="430"/>
    </location>
</feature>
<accession>A0A316GWD4</accession>
<organism evidence="3 4">
    <name type="scientific">Mucilaginibacter oryzae</name>
    <dbReference type="NCBI Taxonomy" id="468058"/>
    <lineage>
        <taxon>Bacteria</taxon>
        <taxon>Pseudomonadati</taxon>
        <taxon>Bacteroidota</taxon>
        <taxon>Sphingobacteriia</taxon>
        <taxon>Sphingobacteriales</taxon>
        <taxon>Sphingobacteriaceae</taxon>
        <taxon>Mucilaginibacter</taxon>
    </lineage>
</organism>
<dbReference type="AlphaFoldDB" id="A0A316GWD4"/>